<sequence>MDLLWYWLAGLMLTIAAVGCVYWYAAYQAKRGESNKEG</sequence>
<dbReference type="EMBL" id="OANU01000014">
    <property type="protein sequence ID" value="SNX47819.1"/>
    <property type="molecule type" value="Genomic_DNA"/>
</dbReference>
<dbReference type="Proteomes" id="UP000219336">
    <property type="component" value="Unassembled WGS sequence"/>
</dbReference>
<organism evidence="2 3">
    <name type="scientific">Vibrio thalassae</name>
    <dbReference type="NCBI Taxonomy" id="1243014"/>
    <lineage>
        <taxon>Bacteria</taxon>
        <taxon>Pseudomonadati</taxon>
        <taxon>Pseudomonadota</taxon>
        <taxon>Gammaproteobacteria</taxon>
        <taxon>Vibrionales</taxon>
        <taxon>Vibrionaceae</taxon>
        <taxon>Vibrio</taxon>
    </lineage>
</organism>
<evidence type="ECO:0000313" key="2">
    <source>
        <dbReference type="EMBL" id="SNX47819.1"/>
    </source>
</evidence>
<reference evidence="3" key="1">
    <citation type="submission" date="2016-06" db="EMBL/GenBank/DDBJ databases">
        <authorList>
            <person name="Rodrigo-Torres L."/>
            <person name="Arahal R.D."/>
            <person name="Lucena T."/>
        </authorList>
    </citation>
    <scope>NUCLEOTIDE SEQUENCE [LARGE SCALE GENOMIC DNA]</scope>
    <source>
        <strain evidence="3">CECT8203</strain>
    </source>
</reference>
<keyword evidence="3" id="KW-1185">Reference proteome</keyword>
<keyword evidence="1" id="KW-0472">Membrane</keyword>
<name>A0A240EI08_9VIBR</name>
<keyword evidence="1" id="KW-0812">Transmembrane</keyword>
<evidence type="ECO:0000313" key="3">
    <source>
        <dbReference type="Proteomes" id="UP000219336"/>
    </source>
</evidence>
<feature type="transmembrane region" description="Helical" evidence="1">
    <location>
        <begin position="6"/>
        <end position="26"/>
    </location>
</feature>
<evidence type="ECO:0000256" key="1">
    <source>
        <dbReference type="SAM" id="Phobius"/>
    </source>
</evidence>
<keyword evidence="1" id="KW-1133">Transmembrane helix</keyword>
<dbReference type="AlphaFoldDB" id="A0A240EI08"/>
<protein>
    <submittedName>
        <fullName evidence="2">Uncharacterized protein</fullName>
    </submittedName>
</protein>
<proteinExistence type="predicted"/>
<accession>A0A240EI08</accession>
<gene>
    <name evidence="2" type="ORF">VTH8203_01434</name>
</gene>